<keyword evidence="2" id="KW-1185">Reference proteome</keyword>
<evidence type="ECO:0000313" key="1">
    <source>
        <dbReference type="EMBL" id="TNN71510.1"/>
    </source>
</evidence>
<dbReference type="AlphaFoldDB" id="A0A4Z2I132"/>
<name>A0A4Z2I132_9TELE</name>
<proteinExistence type="predicted"/>
<protein>
    <submittedName>
        <fullName evidence="1">Uncharacterized protein</fullName>
    </submittedName>
</protein>
<gene>
    <name evidence="1" type="ORF">EYF80_018196</name>
</gene>
<comment type="caution">
    <text evidence="1">The sequence shown here is derived from an EMBL/GenBank/DDBJ whole genome shotgun (WGS) entry which is preliminary data.</text>
</comment>
<dbReference type="Proteomes" id="UP000314294">
    <property type="component" value="Unassembled WGS sequence"/>
</dbReference>
<dbReference type="EMBL" id="SRLO01000148">
    <property type="protein sequence ID" value="TNN71510.1"/>
    <property type="molecule type" value="Genomic_DNA"/>
</dbReference>
<organism evidence="1 2">
    <name type="scientific">Liparis tanakae</name>
    <name type="common">Tanaka's snailfish</name>
    <dbReference type="NCBI Taxonomy" id="230148"/>
    <lineage>
        <taxon>Eukaryota</taxon>
        <taxon>Metazoa</taxon>
        <taxon>Chordata</taxon>
        <taxon>Craniata</taxon>
        <taxon>Vertebrata</taxon>
        <taxon>Euteleostomi</taxon>
        <taxon>Actinopterygii</taxon>
        <taxon>Neopterygii</taxon>
        <taxon>Teleostei</taxon>
        <taxon>Neoteleostei</taxon>
        <taxon>Acanthomorphata</taxon>
        <taxon>Eupercaria</taxon>
        <taxon>Perciformes</taxon>
        <taxon>Cottioidei</taxon>
        <taxon>Cottales</taxon>
        <taxon>Liparidae</taxon>
        <taxon>Liparis</taxon>
    </lineage>
</organism>
<evidence type="ECO:0000313" key="2">
    <source>
        <dbReference type="Proteomes" id="UP000314294"/>
    </source>
</evidence>
<sequence>MLIPVDPCRLACATPRLLLVLQQSHQILGLLPDMGALVDSIPIHVLEVSQCLDGVNVLTALLDHTLRACFDQTIPKTSVKATALKVRSAISAMSEQGGPQGSLEVASRTLISASVKLLTMFFTCRRSDEVCMMAVVFSRAASDNQTASRPLWCLRPGGCWEISSMCVARPRTRTPTPLEENTALDSTCVLPESQTQTTGAITGHVASTGRSAEVKYETVTQLCFRTSKTAIAYSGDIV</sequence>
<accession>A0A4Z2I132</accession>
<reference evidence="1 2" key="1">
    <citation type="submission" date="2019-03" db="EMBL/GenBank/DDBJ databases">
        <title>First draft genome of Liparis tanakae, snailfish: a comprehensive survey of snailfish specific genes.</title>
        <authorList>
            <person name="Kim W."/>
            <person name="Song I."/>
            <person name="Jeong J.-H."/>
            <person name="Kim D."/>
            <person name="Kim S."/>
            <person name="Ryu S."/>
            <person name="Song J.Y."/>
            <person name="Lee S.K."/>
        </authorList>
    </citation>
    <scope>NUCLEOTIDE SEQUENCE [LARGE SCALE GENOMIC DNA]</scope>
    <source>
        <tissue evidence="1">Muscle</tissue>
    </source>
</reference>